<name>A0A1R1XS39_9FUNG</name>
<evidence type="ECO:0000313" key="2">
    <source>
        <dbReference type="Proteomes" id="UP000187429"/>
    </source>
</evidence>
<comment type="caution">
    <text evidence="1">The sequence shown here is derived from an EMBL/GenBank/DDBJ whole genome shotgun (WGS) entry which is preliminary data.</text>
</comment>
<accession>A0A1R1XS39</accession>
<evidence type="ECO:0000313" key="1">
    <source>
        <dbReference type="EMBL" id="OMJ17472.1"/>
    </source>
</evidence>
<dbReference type="Gene3D" id="1.10.287.130">
    <property type="match status" value="1"/>
</dbReference>
<gene>
    <name evidence="1" type="ORF">AYI69_g7416</name>
</gene>
<proteinExistence type="predicted"/>
<dbReference type="OrthoDB" id="1476984at2759"/>
<organism evidence="1 2">
    <name type="scientific">Smittium culicis</name>
    <dbReference type="NCBI Taxonomy" id="133412"/>
    <lineage>
        <taxon>Eukaryota</taxon>
        <taxon>Fungi</taxon>
        <taxon>Fungi incertae sedis</taxon>
        <taxon>Zoopagomycota</taxon>
        <taxon>Kickxellomycotina</taxon>
        <taxon>Harpellomycetes</taxon>
        <taxon>Harpellales</taxon>
        <taxon>Legeriomycetaceae</taxon>
        <taxon>Smittium</taxon>
    </lineage>
</organism>
<dbReference type="EMBL" id="LSSM01003576">
    <property type="protein sequence ID" value="OMJ17472.1"/>
    <property type="molecule type" value="Genomic_DNA"/>
</dbReference>
<dbReference type="AlphaFoldDB" id="A0A1R1XS39"/>
<reference evidence="2" key="1">
    <citation type="submission" date="2017-01" db="EMBL/GenBank/DDBJ databases">
        <authorList>
            <person name="Wang Y."/>
            <person name="White M."/>
            <person name="Kvist S."/>
            <person name="Moncalvo J.-M."/>
        </authorList>
    </citation>
    <scope>NUCLEOTIDE SEQUENCE [LARGE SCALE GENOMIC DNA]</scope>
    <source>
        <strain evidence="2">ID-206-W2</strain>
    </source>
</reference>
<keyword evidence="2" id="KW-1185">Reference proteome</keyword>
<protein>
    <submittedName>
        <fullName evidence="1">Putative GTPase</fullName>
    </submittedName>
</protein>
<sequence length="90" mass="10463">MELADMIIVNKADGNLEAASKHTTTGLLYALRLVAPKTPFWNTQENGWWDHNRRTQQTSWMWRQVDSLLLDRFFTIIHTFSILLSSKTLA</sequence>
<dbReference type="Pfam" id="PF03308">
    <property type="entry name" value="MeaB"/>
    <property type="match status" value="1"/>
</dbReference>
<dbReference type="Proteomes" id="UP000187429">
    <property type="component" value="Unassembled WGS sequence"/>
</dbReference>